<dbReference type="EMBL" id="MFUG01000007">
    <property type="protein sequence ID" value="OGI76211.1"/>
    <property type="molecule type" value="Genomic_DNA"/>
</dbReference>
<dbReference type="AlphaFoldDB" id="A0A1F6W2U6"/>
<feature type="compositionally biased region" description="Low complexity" evidence="1">
    <location>
        <begin position="178"/>
        <end position="195"/>
    </location>
</feature>
<dbReference type="STRING" id="1801756.A3C67_03275"/>
<name>A0A1F6W2U6_9BACT</name>
<proteinExistence type="predicted"/>
<keyword evidence="2" id="KW-0812">Transmembrane</keyword>
<feature type="transmembrane region" description="Helical" evidence="2">
    <location>
        <begin position="63"/>
        <end position="83"/>
    </location>
</feature>
<evidence type="ECO:0000256" key="1">
    <source>
        <dbReference type="SAM" id="MobiDB-lite"/>
    </source>
</evidence>
<accession>A0A1F6W2U6</accession>
<evidence type="ECO:0000313" key="4">
    <source>
        <dbReference type="Proteomes" id="UP000179275"/>
    </source>
</evidence>
<feature type="transmembrane region" description="Helical" evidence="2">
    <location>
        <begin position="23"/>
        <end position="42"/>
    </location>
</feature>
<evidence type="ECO:0000313" key="3">
    <source>
        <dbReference type="EMBL" id="OGI76211.1"/>
    </source>
</evidence>
<keyword evidence="2" id="KW-1133">Transmembrane helix</keyword>
<feature type="transmembrane region" description="Helical" evidence="2">
    <location>
        <begin position="132"/>
        <end position="152"/>
    </location>
</feature>
<comment type="caution">
    <text evidence="3">The sequence shown here is derived from an EMBL/GenBank/DDBJ whole genome shotgun (WGS) entry which is preliminary data.</text>
</comment>
<sequence>MRLLIGIVVAILAGIVYLSWGSFWLGFIALTFVYAVVGFGAIRLTAWFNHADWEDYLRDNNTYFFVGVGMFAVTLVIACFNFGPALLLPENFPTAKQRGWMSNVLSHLWEGKNAPTATVPTKPLPWATGTWFWWKATLVYFLLTFGYFWIAFWDEASHAVRAGASFIRRWRERERPQHQAAAPQQQGHQPAAGGRRQQHGQPENPEHQGQHHGRPGGMGIWIVVEFLSELTAEVITHFFARRRGV</sequence>
<dbReference type="Proteomes" id="UP000179275">
    <property type="component" value="Unassembled WGS sequence"/>
</dbReference>
<gene>
    <name evidence="3" type="ORF">A3C67_03275</name>
</gene>
<feature type="region of interest" description="Disordered" evidence="1">
    <location>
        <begin position="173"/>
        <end position="214"/>
    </location>
</feature>
<reference evidence="3 4" key="1">
    <citation type="journal article" date="2016" name="Nat. Commun.">
        <title>Thousands of microbial genomes shed light on interconnected biogeochemical processes in an aquifer system.</title>
        <authorList>
            <person name="Anantharaman K."/>
            <person name="Brown C.T."/>
            <person name="Hug L.A."/>
            <person name="Sharon I."/>
            <person name="Castelle C.J."/>
            <person name="Probst A.J."/>
            <person name="Thomas B.C."/>
            <person name="Singh A."/>
            <person name="Wilkins M.J."/>
            <person name="Karaoz U."/>
            <person name="Brodie E.L."/>
            <person name="Williams K.H."/>
            <person name="Hubbard S.S."/>
            <person name="Banfield J.F."/>
        </authorList>
    </citation>
    <scope>NUCLEOTIDE SEQUENCE [LARGE SCALE GENOMIC DNA]</scope>
</reference>
<protein>
    <submittedName>
        <fullName evidence="3">Uncharacterized protein</fullName>
    </submittedName>
</protein>
<evidence type="ECO:0000256" key="2">
    <source>
        <dbReference type="SAM" id="Phobius"/>
    </source>
</evidence>
<keyword evidence="2" id="KW-0472">Membrane</keyword>
<organism evidence="3 4">
    <name type="scientific">Candidatus Nomurabacteria bacterium RIFCSPHIGHO2_02_FULL_42_19</name>
    <dbReference type="NCBI Taxonomy" id="1801756"/>
    <lineage>
        <taxon>Bacteria</taxon>
        <taxon>Candidatus Nomuraibacteriota</taxon>
    </lineage>
</organism>